<dbReference type="InterPro" id="IPR039421">
    <property type="entry name" value="Type_1_exporter"/>
</dbReference>
<comment type="similarity">
    <text evidence="2">Belongs to the AP endonuclease 2 family.</text>
</comment>
<dbReference type="PROSITE" id="PS00211">
    <property type="entry name" value="ABC_TRANSPORTER_1"/>
    <property type="match status" value="1"/>
</dbReference>
<dbReference type="InterPro" id="IPR036237">
    <property type="entry name" value="Xyl_isomerase-like_sf"/>
</dbReference>
<gene>
    <name evidence="9" type="ORF">RF55_8223</name>
</gene>
<dbReference type="GO" id="GO:0008270">
    <property type="term" value="F:zinc ion binding"/>
    <property type="evidence" value="ECO:0007669"/>
    <property type="project" value="InterPro"/>
</dbReference>
<dbReference type="GO" id="GO:0015421">
    <property type="term" value="F:ABC-type oligopeptide transporter activity"/>
    <property type="evidence" value="ECO:0007669"/>
    <property type="project" value="TreeGrafter"/>
</dbReference>
<dbReference type="Pfam" id="PF01261">
    <property type="entry name" value="AP_endonuc_2"/>
    <property type="match status" value="1"/>
</dbReference>
<comment type="caution">
    <text evidence="9">The sequence shown here is derived from an EMBL/GenBank/DDBJ whole genome shotgun (WGS) entry which is preliminary data.</text>
</comment>
<dbReference type="InterPro" id="IPR003439">
    <property type="entry name" value="ABC_transporter-like_ATP-bd"/>
</dbReference>
<evidence type="ECO:0000256" key="3">
    <source>
        <dbReference type="ARBA" id="ARBA00022723"/>
    </source>
</evidence>
<dbReference type="Proteomes" id="UP000036403">
    <property type="component" value="Unassembled WGS sequence"/>
</dbReference>
<dbReference type="InterPro" id="IPR017871">
    <property type="entry name" value="ABC_transporter-like_CS"/>
</dbReference>
<evidence type="ECO:0000256" key="7">
    <source>
        <dbReference type="ARBA" id="ARBA00023204"/>
    </source>
</evidence>
<proteinExistence type="inferred from homology"/>
<dbReference type="SUPFAM" id="SSF52540">
    <property type="entry name" value="P-loop containing nucleoside triphosphate hydrolases"/>
    <property type="match status" value="1"/>
</dbReference>
<dbReference type="PaxDb" id="67767-A0A0J7KNN2"/>
<keyword evidence="4" id="KW-0227">DNA damage</keyword>
<dbReference type="EMBL" id="LBMM01005048">
    <property type="protein sequence ID" value="KMQ91861.1"/>
    <property type="molecule type" value="Genomic_DNA"/>
</dbReference>
<dbReference type="GO" id="GO:0016887">
    <property type="term" value="F:ATP hydrolysis activity"/>
    <property type="evidence" value="ECO:0007669"/>
    <property type="project" value="InterPro"/>
</dbReference>
<dbReference type="GO" id="GO:0006281">
    <property type="term" value="P:DNA repair"/>
    <property type="evidence" value="ECO:0007669"/>
    <property type="project" value="UniProtKB-KW"/>
</dbReference>
<dbReference type="OrthoDB" id="6500128at2759"/>
<dbReference type="AlphaFoldDB" id="A0A0J7KNN2"/>
<dbReference type="InterPro" id="IPR018246">
    <property type="entry name" value="AP_endonuc_F2_Zn_BS"/>
</dbReference>
<sequence length="336" mass="37736">MKAPKYLLGALQEALSYNANAFMIYTGAPQNANRKPIKDLFLSEFKQQLTSNGIKIENVVVHAPYIINLANTIKPSTFDFSVELLQKELKRCQEIGVKTMVLHPGSTVGAEKNLALKKIIQGLDQACFENQTVKIALETMAGGTFDPIHNQHIKIAKTAYHKLKLDESYLKHIGYIEQNPQILYGDFIENIRYTKQNATFGEIQIATEKANLDGYIRELPDNYETILGERGMNLSGGQKQRVAIARVFLKNPQLLILDEATSALDNIVEKEIQTQFNKLMVGRTSIVIAHRLSTIKNVDEILVLEKNTGLVQTGTFDQLKIQDGHFKNLYQAGLMD</sequence>
<evidence type="ECO:0000256" key="1">
    <source>
        <dbReference type="ARBA" id="ARBA00001947"/>
    </source>
</evidence>
<feature type="domain" description="ABC transporter" evidence="8">
    <location>
        <begin position="102"/>
        <end position="332"/>
    </location>
</feature>
<reference evidence="9 10" key="1">
    <citation type="submission" date="2015-04" db="EMBL/GenBank/DDBJ databases">
        <title>Lasius niger genome sequencing.</title>
        <authorList>
            <person name="Konorov E.A."/>
            <person name="Nikitin M.A."/>
            <person name="Kirill M.V."/>
            <person name="Chang P."/>
        </authorList>
    </citation>
    <scope>NUCLEOTIDE SEQUENCE [LARGE SCALE GENOMIC DNA]</scope>
    <source>
        <tissue evidence="9">Whole</tissue>
    </source>
</reference>
<dbReference type="PROSITE" id="PS00729">
    <property type="entry name" value="AP_NUCLEASE_F2_1"/>
    <property type="match status" value="1"/>
</dbReference>
<keyword evidence="10" id="KW-1185">Reference proteome</keyword>
<dbReference type="SUPFAM" id="SSF51658">
    <property type="entry name" value="Xylose isomerase-like"/>
    <property type="match status" value="1"/>
</dbReference>
<protein>
    <submittedName>
        <fullName evidence="9">Abc transporter atp-binding protein</fullName>
    </submittedName>
</protein>
<dbReference type="InterPro" id="IPR027417">
    <property type="entry name" value="P-loop_NTPase"/>
</dbReference>
<evidence type="ECO:0000259" key="8">
    <source>
        <dbReference type="PROSITE" id="PS50893"/>
    </source>
</evidence>
<dbReference type="PROSITE" id="PS51432">
    <property type="entry name" value="AP_NUCLEASE_F2_4"/>
    <property type="match status" value="1"/>
</dbReference>
<dbReference type="Pfam" id="PF00005">
    <property type="entry name" value="ABC_tran"/>
    <property type="match status" value="1"/>
</dbReference>
<keyword evidence="9" id="KW-0067">ATP-binding</keyword>
<accession>A0A0J7KNN2</accession>
<comment type="cofactor">
    <cofactor evidence="1">
        <name>Zn(2+)</name>
        <dbReference type="ChEBI" id="CHEBI:29105"/>
    </cofactor>
</comment>
<dbReference type="InterPro" id="IPR001719">
    <property type="entry name" value="AP_endonuc_2"/>
</dbReference>
<dbReference type="GO" id="GO:0003677">
    <property type="term" value="F:DNA binding"/>
    <property type="evidence" value="ECO:0007669"/>
    <property type="project" value="InterPro"/>
</dbReference>
<keyword evidence="5" id="KW-0378">Hydrolase</keyword>
<dbReference type="STRING" id="67767.A0A0J7KNN2"/>
<dbReference type="GO" id="GO:0005524">
    <property type="term" value="F:ATP binding"/>
    <property type="evidence" value="ECO:0007669"/>
    <property type="project" value="UniProtKB-KW"/>
</dbReference>
<keyword evidence="9" id="KW-0547">Nucleotide-binding</keyword>
<name>A0A0J7KNN2_LASNI</name>
<dbReference type="Gene3D" id="3.20.20.150">
    <property type="entry name" value="Divalent-metal-dependent TIM barrel enzymes"/>
    <property type="match status" value="1"/>
</dbReference>
<evidence type="ECO:0000313" key="10">
    <source>
        <dbReference type="Proteomes" id="UP000036403"/>
    </source>
</evidence>
<keyword evidence="6" id="KW-0862">Zinc</keyword>
<keyword evidence="7" id="KW-0234">DNA repair</keyword>
<evidence type="ECO:0000256" key="2">
    <source>
        <dbReference type="ARBA" id="ARBA00005340"/>
    </source>
</evidence>
<dbReference type="PANTHER" id="PTHR43394">
    <property type="entry name" value="ATP-DEPENDENT PERMEASE MDL1, MITOCHONDRIAL"/>
    <property type="match status" value="1"/>
</dbReference>
<organism evidence="9 10">
    <name type="scientific">Lasius niger</name>
    <name type="common">Black garden ant</name>
    <dbReference type="NCBI Taxonomy" id="67767"/>
    <lineage>
        <taxon>Eukaryota</taxon>
        <taxon>Metazoa</taxon>
        <taxon>Ecdysozoa</taxon>
        <taxon>Arthropoda</taxon>
        <taxon>Hexapoda</taxon>
        <taxon>Insecta</taxon>
        <taxon>Pterygota</taxon>
        <taxon>Neoptera</taxon>
        <taxon>Endopterygota</taxon>
        <taxon>Hymenoptera</taxon>
        <taxon>Apocrita</taxon>
        <taxon>Aculeata</taxon>
        <taxon>Formicoidea</taxon>
        <taxon>Formicidae</taxon>
        <taxon>Formicinae</taxon>
        <taxon>Lasius</taxon>
        <taxon>Lasius</taxon>
    </lineage>
</organism>
<evidence type="ECO:0000256" key="5">
    <source>
        <dbReference type="ARBA" id="ARBA00022801"/>
    </source>
</evidence>
<dbReference type="InterPro" id="IPR013022">
    <property type="entry name" value="Xyl_isomerase-like_TIM-brl"/>
</dbReference>
<evidence type="ECO:0000256" key="4">
    <source>
        <dbReference type="ARBA" id="ARBA00022763"/>
    </source>
</evidence>
<evidence type="ECO:0000313" key="9">
    <source>
        <dbReference type="EMBL" id="KMQ91861.1"/>
    </source>
</evidence>
<keyword evidence="3" id="KW-0479">Metal-binding</keyword>
<dbReference type="PANTHER" id="PTHR43394:SF1">
    <property type="entry name" value="ATP-BINDING CASSETTE SUB-FAMILY B MEMBER 10, MITOCHONDRIAL"/>
    <property type="match status" value="1"/>
</dbReference>
<dbReference type="SMART" id="SM00518">
    <property type="entry name" value="AP2Ec"/>
    <property type="match status" value="1"/>
</dbReference>
<dbReference type="Gene3D" id="3.40.50.300">
    <property type="entry name" value="P-loop containing nucleotide triphosphate hydrolases"/>
    <property type="match status" value="1"/>
</dbReference>
<dbReference type="PROSITE" id="PS50893">
    <property type="entry name" value="ABC_TRANSPORTER_2"/>
    <property type="match status" value="1"/>
</dbReference>
<dbReference type="SUPFAM" id="SSF52374">
    <property type="entry name" value="Nucleotidylyl transferase"/>
    <property type="match status" value="1"/>
</dbReference>
<evidence type="ECO:0000256" key="6">
    <source>
        <dbReference type="ARBA" id="ARBA00022833"/>
    </source>
</evidence>